<comment type="caution">
    <text evidence="1">The sequence shown here is derived from an EMBL/GenBank/DDBJ whole genome shotgun (WGS) entry which is preliminary data.</text>
</comment>
<dbReference type="Proteomes" id="UP000494206">
    <property type="component" value="Unassembled WGS sequence"/>
</dbReference>
<proteinExistence type="predicted"/>
<protein>
    <submittedName>
        <fullName evidence="1">Uncharacterized protein</fullName>
    </submittedName>
</protein>
<dbReference type="AlphaFoldDB" id="A0A8S1F3X3"/>
<accession>A0A8S1F3X3</accession>
<keyword evidence="2" id="KW-1185">Reference proteome</keyword>
<evidence type="ECO:0000313" key="2">
    <source>
        <dbReference type="Proteomes" id="UP000494206"/>
    </source>
</evidence>
<organism evidence="1 2">
    <name type="scientific">Caenorhabditis bovis</name>
    <dbReference type="NCBI Taxonomy" id="2654633"/>
    <lineage>
        <taxon>Eukaryota</taxon>
        <taxon>Metazoa</taxon>
        <taxon>Ecdysozoa</taxon>
        <taxon>Nematoda</taxon>
        <taxon>Chromadorea</taxon>
        <taxon>Rhabditida</taxon>
        <taxon>Rhabditina</taxon>
        <taxon>Rhabditomorpha</taxon>
        <taxon>Rhabditoidea</taxon>
        <taxon>Rhabditidae</taxon>
        <taxon>Peloderinae</taxon>
        <taxon>Caenorhabditis</taxon>
    </lineage>
</organism>
<reference evidence="1 2" key="1">
    <citation type="submission" date="2020-04" db="EMBL/GenBank/DDBJ databases">
        <authorList>
            <person name="Laetsch R D."/>
            <person name="Stevens L."/>
            <person name="Kumar S."/>
            <person name="Blaxter L. M."/>
        </authorList>
    </citation>
    <scope>NUCLEOTIDE SEQUENCE [LARGE SCALE GENOMIC DNA]</scope>
</reference>
<name>A0A8S1F3X3_9PELO</name>
<dbReference type="EMBL" id="CADEPM010000010">
    <property type="protein sequence ID" value="CAB3410497.1"/>
    <property type="molecule type" value="Genomic_DNA"/>
</dbReference>
<sequence>MSFIKILDALPNVCEYLSRRDIANLRETAKLISQQLVRTKTFKQHIYSFDLEYDSILQSTHQIAVLRKTLTLNGTILIEIHNPVEGETEEEELAKFAFEQLREVTIYGKLRLAKLRLDSMFYKNLTAKCVDLGIVTTMDFTQCKLEITPAEFNKLLHGSKISTLIIQHCEMSTDLISDELFEGLKYIEAVTVRLLRYTLCNRLTEKLIQKWIDCEPSNFPRYLVFYNCKISTEAEDKFLELGKKSLALGGLALIAVEIPRLKAPVDQQD</sequence>
<evidence type="ECO:0000313" key="1">
    <source>
        <dbReference type="EMBL" id="CAB3410497.1"/>
    </source>
</evidence>
<gene>
    <name evidence="1" type="ORF">CBOVIS_LOCUS12016</name>
</gene>